<name>X7EDD9_9RHOB</name>
<dbReference type="STRING" id="1449350.OCH239_06315"/>
<gene>
    <name evidence="13" type="ORF">OCH239_06315</name>
</gene>
<evidence type="ECO:0000313" key="14">
    <source>
        <dbReference type="Proteomes" id="UP000022447"/>
    </source>
</evidence>
<dbReference type="RefSeq" id="WP_084782486.1">
    <property type="nucleotide sequence ID" value="NZ_JALZ01000016.1"/>
</dbReference>
<feature type="region of interest" description="Disordered" evidence="11">
    <location>
        <begin position="1"/>
        <end position="20"/>
    </location>
</feature>
<keyword evidence="4" id="KW-1003">Cell membrane</keyword>
<evidence type="ECO:0000256" key="6">
    <source>
        <dbReference type="ARBA" id="ARBA00022692"/>
    </source>
</evidence>
<evidence type="ECO:0000256" key="12">
    <source>
        <dbReference type="SAM" id="Phobius"/>
    </source>
</evidence>
<feature type="transmembrane region" description="Helical" evidence="12">
    <location>
        <begin position="240"/>
        <end position="259"/>
    </location>
</feature>
<dbReference type="Pfam" id="PF02653">
    <property type="entry name" value="BPD_transp_2"/>
    <property type="match status" value="1"/>
</dbReference>
<dbReference type="PANTHER" id="PTHR32196:SF71">
    <property type="entry name" value="AUTOINDUCER 2 IMPORT SYSTEM PERMEASE PROTEIN LSRD"/>
    <property type="match status" value="1"/>
</dbReference>
<evidence type="ECO:0000256" key="3">
    <source>
        <dbReference type="ARBA" id="ARBA00022448"/>
    </source>
</evidence>
<evidence type="ECO:0000256" key="2">
    <source>
        <dbReference type="ARBA" id="ARBA00011262"/>
    </source>
</evidence>
<dbReference type="AlphaFoldDB" id="X7EDD9"/>
<comment type="subunit">
    <text evidence="2">The complex is composed of two ATP-binding proteins (LsrA), two transmembrane proteins (LsrC and LsrD) and a solute-binding protein (LsrB).</text>
</comment>
<keyword evidence="6 12" id="KW-0812">Transmembrane</keyword>
<dbReference type="GO" id="GO:0005886">
    <property type="term" value="C:plasma membrane"/>
    <property type="evidence" value="ECO:0007669"/>
    <property type="project" value="UniProtKB-SubCell"/>
</dbReference>
<evidence type="ECO:0000256" key="7">
    <source>
        <dbReference type="ARBA" id="ARBA00022989"/>
    </source>
</evidence>
<keyword evidence="3" id="KW-0813">Transport</keyword>
<proteinExistence type="predicted"/>
<evidence type="ECO:0000256" key="4">
    <source>
        <dbReference type="ARBA" id="ARBA00022475"/>
    </source>
</evidence>
<evidence type="ECO:0000256" key="11">
    <source>
        <dbReference type="SAM" id="MobiDB-lite"/>
    </source>
</evidence>
<keyword evidence="5" id="KW-0997">Cell inner membrane</keyword>
<dbReference type="PATRIC" id="fig|1449350.3.peg.2947"/>
<feature type="transmembrane region" description="Helical" evidence="12">
    <location>
        <begin position="26"/>
        <end position="46"/>
    </location>
</feature>
<feature type="transmembrane region" description="Helical" evidence="12">
    <location>
        <begin position="321"/>
        <end position="340"/>
    </location>
</feature>
<evidence type="ECO:0000256" key="10">
    <source>
        <dbReference type="ARBA" id="ARBA00039381"/>
    </source>
</evidence>
<feature type="transmembrane region" description="Helical" evidence="12">
    <location>
        <begin position="119"/>
        <end position="143"/>
    </location>
</feature>
<protein>
    <recommendedName>
        <fullName evidence="10">Autoinducer 2 import system permease protein LsrD</fullName>
    </recommendedName>
</protein>
<organism evidence="13 14">
    <name type="scientific">Roseivivax halodurans JCM 10272</name>
    <dbReference type="NCBI Taxonomy" id="1449350"/>
    <lineage>
        <taxon>Bacteria</taxon>
        <taxon>Pseudomonadati</taxon>
        <taxon>Pseudomonadota</taxon>
        <taxon>Alphaproteobacteria</taxon>
        <taxon>Rhodobacterales</taxon>
        <taxon>Roseobacteraceae</taxon>
        <taxon>Roseivivax</taxon>
    </lineage>
</organism>
<keyword evidence="8 12" id="KW-0472">Membrane</keyword>
<dbReference type="EMBL" id="JALZ01000016">
    <property type="protein sequence ID" value="ETX13932.1"/>
    <property type="molecule type" value="Genomic_DNA"/>
</dbReference>
<feature type="transmembrane region" description="Helical" evidence="12">
    <location>
        <begin position="66"/>
        <end position="85"/>
    </location>
</feature>
<evidence type="ECO:0000256" key="8">
    <source>
        <dbReference type="ARBA" id="ARBA00023136"/>
    </source>
</evidence>
<dbReference type="GO" id="GO:0022857">
    <property type="term" value="F:transmembrane transporter activity"/>
    <property type="evidence" value="ECO:0007669"/>
    <property type="project" value="InterPro"/>
</dbReference>
<feature type="transmembrane region" description="Helical" evidence="12">
    <location>
        <begin position="92"/>
        <end position="113"/>
    </location>
</feature>
<reference evidence="13 14" key="1">
    <citation type="submission" date="2014-01" db="EMBL/GenBank/DDBJ databases">
        <title>Roseivivax halodurans JCM 10272 Genome Sequencing.</title>
        <authorList>
            <person name="Lai Q."/>
            <person name="Li G."/>
            <person name="Shao Z."/>
        </authorList>
    </citation>
    <scope>NUCLEOTIDE SEQUENCE [LARGE SCALE GENOMIC DNA]</scope>
    <source>
        <strain evidence="13 14">JCM 10272</strain>
    </source>
</reference>
<evidence type="ECO:0000256" key="5">
    <source>
        <dbReference type="ARBA" id="ARBA00022519"/>
    </source>
</evidence>
<keyword evidence="7 12" id="KW-1133">Transmembrane helix</keyword>
<dbReference type="CDD" id="cd06579">
    <property type="entry name" value="TM_PBP1_transp_AraH_like"/>
    <property type="match status" value="1"/>
</dbReference>
<evidence type="ECO:0000256" key="1">
    <source>
        <dbReference type="ARBA" id="ARBA00004651"/>
    </source>
</evidence>
<dbReference type="eggNOG" id="COG1172">
    <property type="taxonomic scope" value="Bacteria"/>
</dbReference>
<dbReference type="InterPro" id="IPR001851">
    <property type="entry name" value="ABC_transp_permease"/>
</dbReference>
<feature type="transmembrane region" description="Helical" evidence="12">
    <location>
        <begin position="189"/>
        <end position="209"/>
    </location>
</feature>
<keyword evidence="14" id="KW-1185">Reference proteome</keyword>
<evidence type="ECO:0000256" key="9">
    <source>
        <dbReference type="ARBA" id="ARBA00025439"/>
    </source>
</evidence>
<sequence length="350" mass="37498">MSQSTPQPIASPVEADTPPRKSRSALFVQGAIWGFVVLELIFFSVAGRFLSVSDTAFLDLDNMLLLLKQSAPIGIIALGMTIIMINGNIDLSVGATFALSAIVLLDSMTWPFMAAMGDWAIPLAWLFALGTGVVLGAINGLIVWKTGVDAFIVTLGSMLGYRGLVFMYNGEQPTSHLNWTLVDFAEAQFLGLHTATWFLLGTVLVLWLVMTRTVHGRNAYAIGNNREAAVNAGIRVGPHFLINFMLIGFLAALSAVVFYSESGSVNPNDGMLYELWAITAVVLGGTKLSGGYGSIISTLGGVIAIQLLRKGLGYIGADTETVNLVIGLILIAVLFLDRQLNRKGSEELKI</sequence>
<feature type="transmembrane region" description="Helical" evidence="12">
    <location>
        <begin position="150"/>
        <end position="169"/>
    </location>
</feature>
<accession>X7EDD9</accession>
<dbReference type="PANTHER" id="PTHR32196">
    <property type="entry name" value="ABC TRANSPORTER PERMEASE PROTEIN YPHD-RELATED-RELATED"/>
    <property type="match status" value="1"/>
</dbReference>
<evidence type="ECO:0000313" key="13">
    <source>
        <dbReference type="EMBL" id="ETX13932.1"/>
    </source>
</evidence>
<dbReference type="Proteomes" id="UP000022447">
    <property type="component" value="Unassembled WGS sequence"/>
</dbReference>
<comment type="subcellular location">
    <subcellularLocation>
        <location evidence="1">Cell membrane</location>
        <topology evidence="1">Multi-pass membrane protein</topology>
    </subcellularLocation>
</comment>
<comment type="function">
    <text evidence="9">Part of the ABC transporter complex LsrABCD involved in autoinducer 2 (AI-2) import. Probably responsible for the translocation of the substrate across the membrane.</text>
</comment>
<dbReference type="OrthoDB" id="9784538at2"/>
<comment type="caution">
    <text evidence="13">The sequence shown here is derived from an EMBL/GenBank/DDBJ whole genome shotgun (WGS) entry which is preliminary data.</text>
</comment>